<evidence type="ECO:0008006" key="9">
    <source>
        <dbReference type="Google" id="ProtNLM"/>
    </source>
</evidence>
<accession>A0A2W2AV81</accession>
<evidence type="ECO:0000313" key="7">
    <source>
        <dbReference type="EMBL" id="PZF71854.1"/>
    </source>
</evidence>
<dbReference type="Pfam" id="PF07715">
    <property type="entry name" value="Plug"/>
    <property type="match status" value="1"/>
</dbReference>
<feature type="domain" description="TonB-dependent receptor-like beta-barrel" evidence="5">
    <location>
        <begin position="466"/>
        <end position="955"/>
    </location>
</feature>
<dbReference type="InterPro" id="IPR000531">
    <property type="entry name" value="Beta-barrel_TonB"/>
</dbReference>
<dbReference type="InterPro" id="IPR037066">
    <property type="entry name" value="Plug_dom_sf"/>
</dbReference>
<dbReference type="OrthoDB" id="8727862at2"/>
<comment type="similarity">
    <text evidence="4">Belongs to the TonB-dependent receptor family.</text>
</comment>
<evidence type="ECO:0000313" key="8">
    <source>
        <dbReference type="Proteomes" id="UP000248745"/>
    </source>
</evidence>
<dbReference type="GO" id="GO:0009279">
    <property type="term" value="C:cell outer membrane"/>
    <property type="evidence" value="ECO:0007669"/>
    <property type="project" value="UniProtKB-SubCell"/>
</dbReference>
<dbReference type="AlphaFoldDB" id="A0A2W2AV81"/>
<dbReference type="SUPFAM" id="SSF56935">
    <property type="entry name" value="Porins"/>
    <property type="match status" value="1"/>
</dbReference>
<reference evidence="7 8" key="1">
    <citation type="submission" date="2018-06" db="EMBL/GenBank/DDBJ databases">
        <title>Mucibacter soli gen. nov., sp. nov., a new member of the family Chitinophagaceae producing mucin.</title>
        <authorList>
            <person name="Kim M.-K."/>
            <person name="Park S."/>
            <person name="Kim T.-S."/>
            <person name="Joung Y."/>
            <person name="Han J.-H."/>
            <person name="Kim S.B."/>
        </authorList>
    </citation>
    <scope>NUCLEOTIDE SEQUENCE [LARGE SCALE GENOMIC DNA]</scope>
    <source>
        <strain evidence="7 8">R1-15</strain>
    </source>
</reference>
<evidence type="ECO:0000259" key="5">
    <source>
        <dbReference type="Pfam" id="PF00593"/>
    </source>
</evidence>
<evidence type="ECO:0000256" key="3">
    <source>
        <dbReference type="ARBA" id="ARBA00023237"/>
    </source>
</evidence>
<dbReference type="NCBIfam" id="TIGR01782">
    <property type="entry name" value="TonB-Xanth-Caul"/>
    <property type="match status" value="1"/>
</dbReference>
<dbReference type="InterPro" id="IPR012910">
    <property type="entry name" value="Plug_dom"/>
</dbReference>
<dbReference type="InterPro" id="IPR008969">
    <property type="entry name" value="CarboxyPept-like_regulatory"/>
</dbReference>
<proteinExistence type="inferred from homology"/>
<dbReference type="Gene3D" id="2.170.130.10">
    <property type="entry name" value="TonB-dependent receptor, plug domain"/>
    <property type="match status" value="1"/>
</dbReference>
<sequence>MCMGKPLYYFAFVTALLPATMLFAQKGSLKGIVIEKKGRLAGVVITLEDLKTGTVSGVDGQFEISGIDTGRHTLKCSFAGFADFTVPVVIKDGQTADLGSLTMHDADKQLNEVKVVGAMKHGSDMKAQSMTKNANKIITVVSAESIGKMPDKNAADAMQRVAGAAVQKSKGEGNMVSLRGTPIDWTATLVNGNRLPTANENDASRIFDFQVFPSSLIDFIVVDRTVTPDMEGDNIGGAINFLTRTGVTEKTLNLDVAGGYSALARKPSLQINFTAGNITKNKKFSYVVDGSYYQRAYAADAPVVAYGTNYNHSLARLELKKYTGERYTLGLNAAAEYKPNEHFKVGVKLLEGHMTDDKWQTKTMYNWSDGSGARIRLQNIHGLLINQMYGGELNTEWKPAAANNKLKIEAKLASYYNSFHYGSFPYNGSDSRNGYTTVEYISPLLEYTDKINTNFFGEKYDPNNVKDPNPYPYKMLDIDNPYGTGGDHYTNIQPKYQQLGQPGVGVSAQDYYLSGAFSDLNDTWERDPIVAQLNGSYKINDRITITAGGKYRMKQGSRTLSYYEYRLKPGVGKIPLTDFQTMNSDPHSDYLQEWGSPYTNSFMPFLTKDQMKGFLTQYKDSLVGKPMDTSNSDYMYWLGSHYKYQENVAAGFIMADMKLGDKLSLVGGLRMEHTDLTESSDSLAVDPNGTIGVKAVDVTIHRQYIAILPALNAVYNVDNNNNIRAAVSRTFHRPNFEETKPGAPLWKREDFNIIQGNPDLKPTYSLNLDLMYEHYWGKKGMFTVGGYYKYVTDHIFETTQANENQFLGGWANKSFMNAGISFVVGFEAQIDRKFTFLPGFLSGFGINANVTCSYSEMQVPGRPKKQAMTEQAPLLYNIALYYERNKLNARIGLNYRGAYTTDVNMATNTDPAANNAPLHLDTDYDWFMGAAYSLDFQLSYKINKHLSTYIELNNLTDAPYRTYIGVPERPLRTEYYRQKGMIGFKFEL</sequence>
<comment type="subcellular location">
    <subcellularLocation>
        <location evidence="1 4">Cell outer membrane</location>
    </subcellularLocation>
</comment>
<keyword evidence="3" id="KW-0998">Cell outer membrane</keyword>
<keyword evidence="2 4" id="KW-0472">Membrane</keyword>
<dbReference type="InterPro" id="IPR010104">
    <property type="entry name" value="TonB_rcpt_bac"/>
</dbReference>
<dbReference type="Gene3D" id="2.60.40.1120">
    <property type="entry name" value="Carboxypeptidase-like, regulatory domain"/>
    <property type="match status" value="1"/>
</dbReference>
<evidence type="ECO:0000256" key="4">
    <source>
        <dbReference type="RuleBase" id="RU003357"/>
    </source>
</evidence>
<feature type="domain" description="TonB-dependent receptor plug" evidence="6">
    <location>
        <begin position="134"/>
        <end position="238"/>
    </location>
</feature>
<dbReference type="Pfam" id="PF13715">
    <property type="entry name" value="CarbopepD_reg_2"/>
    <property type="match status" value="1"/>
</dbReference>
<organism evidence="7 8">
    <name type="scientific">Taibaiella soli</name>
    <dbReference type="NCBI Taxonomy" id="1649169"/>
    <lineage>
        <taxon>Bacteria</taxon>
        <taxon>Pseudomonadati</taxon>
        <taxon>Bacteroidota</taxon>
        <taxon>Chitinophagia</taxon>
        <taxon>Chitinophagales</taxon>
        <taxon>Chitinophagaceae</taxon>
        <taxon>Taibaiella</taxon>
    </lineage>
</organism>
<dbReference type="PANTHER" id="PTHR40980:SF4">
    <property type="entry name" value="TONB-DEPENDENT RECEPTOR-LIKE BETA-BARREL DOMAIN-CONTAINING PROTEIN"/>
    <property type="match status" value="1"/>
</dbReference>
<keyword evidence="8" id="KW-1185">Reference proteome</keyword>
<dbReference type="InterPro" id="IPR036942">
    <property type="entry name" value="Beta-barrel_TonB_sf"/>
</dbReference>
<evidence type="ECO:0000256" key="2">
    <source>
        <dbReference type="ARBA" id="ARBA00023136"/>
    </source>
</evidence>
<dbReference type="EMBL" id="QKTW01000022">
    <property type="protein sequence ID" value="PZF71854.1"/>
    <property type="molecule type" value="Genomic_DNA"/>
</dbReference>
<evidence type="ECO:0000259" key="6">
    <source>
        <dbReference type="Pfam" id="PF07715"/>
    </source>
</evidence>
<dbReference type="Proteomes" id="UP000248745">
    <property type="component" value="Unassembled WGS sequence"/>
</dbReference>
<protein>
    <recommendedName>
        <fullName evidence="9">TonB-dependent receptor</fullName>
    </recommendedName>
</protein>
<gene>
    <name evidence="7" type="ORF">DN068_17520</name>
</gene>
<evidence type="ECO:0000256" key="1">
    <source>
        <dbReference type="ARBA" id="ARBA00004442"/>
    </source>
</evidence>
<dbReference type="PANTHER" id="PTHR40980">
    <property type="entry name" value="PLUG DOMAIN-CONTAINING PROTEIN"/>
    <property type="match status" value="1"/>
</dbReference>
<comment type="caution">
    <text evidence="7">The sequence shown here is derived from an EMBL/GenBank/DDBJ whole genome shotgun (WGS) entry which is preliminary data.</text>
</comment>
<dbReference type="Gene3D" id="2.40.170.20">
    <property type="entry name" value="TonB-dependent receptor, beta-barrel domain"/>
    <property type="match status" value="1"/>
</dbReference>
<dbReference type="SUPFAM" id="SSF49464">
    <property type="entry name" value="Carboxypeptidase regulatory domain-like"/>
    <property type="match status" value="1"/>
</dbReference>
<name>A0A2W2AV81_9BACT</name>
<keyword evidence="4" id="KW-0798">TonB box</keyword>
<dbReference type="Pfam" id="PF00593">
    <property type="entry name" value="TonB_dep_Rec_b-barrel"/>
    <property type="match status" value="1"/>
</dbReference>